<dbReference type="InterPro" id="IPR014001">
    <property type="entry name" value="Helicase_ATP-bd"/>
</dbReference>
<feature type="domain" description="Helicase ATP-binding" evidence="7">
    <location>
        <begin position="49"/>
        <end position="220"/>
    </location>
</feature>
<evidence type="ECO:0000313" key="10">
    <source>
        <dbReference type="Proteomes" id="UP001597118"/>
    </source>
</evidence>
<dbReference type="InterPro" id="IPR050079">
    <property type="entry name" value="DEAD_box_RNA_helicase"/>
</dbReference>
<proteinExistence type="predicted"/>
<organism evidence="9 10">
    <name type="scientific">Pseudopedobacter beijingensis</name>
    <dbReference type="NCBI Taxonomy" id="1207056"/>
    <lineage>
        <taxon>Bacteria</taxon>
        <taxon>Pseudomonadati</taxon>
        <taxon>Bacteroidota</taxon>
        <taxon>Sphingobacteriia</taxon>
        <taxon>Sphingobacteriales</taxon>
        <taxon>Sphingobacteriaceae</taxon>
        <taxon>Pseudopedobacter</taxon>
    </lineage>
</organism>
<keyword evidence="4" id="KW-0067">ATP-binding</keyword>
<evidence type="ECO:0000259" key="7">
    <source>
        <dbReference type="PROSITE" id="PS51192"/>
    </source>
</evidence>
<keyword evidence="10" id="KW-1185">Reference proteome</keyword>
<keyword evidence="1" id="KW-0547">Nucleotide-binding</keyword>
<evidence type="ECO:0000256" key="6">
    <source>
        <dbReference type="SAM" id="MobiDB-lite"/>
    </source>
</evidence>
<evidence type="ECO:0000259" key="8">
    <source>
        <dbReference type="PROSITE" id="PS51195"/>
    </source>
</evidence>
<dbReference type="Proteomes" id="UP001597118">
    <property type="component" value="Unassembled WGS sequence"/>
</dbReference>
<feature type="region of interest" description="Disordered" evidence="6">
    <location>
        <begin position="397"/>
        <end position="443"/>
    </location>
</feature>
<dbReference type="Pfam" id="PF00270">
    <property type="entry name" value="DEAD"/>
    <property type="match status" value="1"/>
</dbReference>
<reference evidence="10" key="1">
    <citation type="journal article" date="2019" name="Int. J. Syst. Evol. Microbiol.">
        <title>The Global Catalogue of Microorganisms (GCM) 10K type strain sequencing project: providing services to taxonomists for standard genome sequencing and annotation.</title>
        <authorList>
            <consortium name="The Broad Institute Genomics Platform"/>
            <consortium name="The Broad Institute Genome Sequencing Center for Infectious Disease"/>
            <person name="Wu L."/>
            <person name="Ma J."/>
        </authorList>
    </citation>
    <scope>NUCLEOTIDE SEQUENCE [LARGE SCALE GENOMIC DNA]</scope>
    <source>
        <strain evidence="10">CCUG 53762</strain>
    </source>
</reference>
<protein>
    <submittedName>
        <fullName evidence="9">DEAD/DEAH box helicase</fullName>
    </submittedName>
</protein>
<feature type="short sequence motif" description="Q motif" evidence="5">
    <location>
        <begin position="18"/>
        <end position="46"/>
    </location>
</feature>
<dbReference type="SUPFAM" id="SSF52540">
    <property type="entry name" value="P-loop containing nucleoside triphosphate hydrolases"/>
    <property type="match status" value="1"/>
</dbReference>
<dbReference type="InterPro" id="IPR011545">
    <property type="entry name" value="DEAD/DEAH_box_helicase_dom"/>
</dbReference>
<dbReference type="PANTHER" id="PTHR47959:SF1">
    <property type="entry name" value="ATP-DEPENDENT RNA HELICASE DBPA"/>
    <property type="match status" value="1"/>
</dbReference>
<dbReference type="PROSITE" id="PS51192">
    <property type="entry name" value="HELICASE_ATP_BIND_1"/>
    <property type="match status" value="1"/>
</dbReference>
<dbReference type="EMBL" id="JBHUDG010000049">
    <property type="protein sequence ID" value="MFD1631649.1"/>
    <property type="molecule type" value="Genomic_DNA"/>
</dbReference>
<dbReference type="PROSITE" id="PS51195">
    <property type="entry name" value="Q_MOTIF"/>
    <property type="match status" value="1"/>
</dbReference>
<feature type="domain" description="DEAD-box RNA helicase Q" evidence="8">
    <location>
        <begin position="18"/>
        <end position="46"/>
    </location>
</feature>
<evidence type="ECO:0000256" key="4">
    <source>
        <dbReference type="ARBA" id="ARBA00022840"/>
    </source>
</evidence>
<dbReference type="Gene3D" id="3.40.50.300">
    <property type="entry name" value="P-loop containing nucleotide triphosphate hydrolases"/>
    <property type="match status" value="1"/>
</dbReference>
<sequence>MTLSFLIPFFNAIFAVMSSFEKLRLSKQLQIAVSNAGYFQPTGLQSTIFSRINGGQDLVAVSGEGAGKSTALVLAALNKLKQTEEIAPRILIMVSSQERGEELIQQFELLNRNKSLRIYGLFNNGPTLDAQVLELTDGVDIVVAMPDRARSAYLKLGLNLNKLQLFAVDDADEIVANGLQLPVAELGRSVPKAQNLIFSSVYHGKIARMLSYFMEEFDVIEVDNLEQKDVPCVEQILYTVPNFKTKLNLLNLLLEDREVFDKVLVVVGSKFTAETVYKMLNPKEELVDVYTFRCIEFSENNIENLADFEQMPQRRVLIVSEEDLPDLETSNIPFLMFFDIPDHQNNFIQKVVLKNEKQEDQLALCLVTDLELGTIQKIEQELGLRMNRMDLPEDLYVETESKKKKVEKEEEDDPTRGGAFHEKKAKNTKTANIKPSERYKKHK</sequence>
<accession>A0ABW4IH15</accession>
<evidence type="ECO:0000256" key="3">
    <source>
        <dbReference type="ARBA" id="ARBA00022806"/>
    </source>
</evidence>
<dbReference type="PANTHER" id="PTHR47959">
    <property type="entry name" value="ATP-DEPENDENT RNA HELICASE RHLE-RELATED"/>
    <property type="match status" value="1"/>
</dbReference>
<comment type="caution">
    <text evidence="9">The sequence shown here is derived from an EMBL/GenBank/DDBJ whole genome shotgun (WGS) entry which is preliminary data.</text>
</comment>
<gene>
    <name evidence="9" type="ORF">ACFSAH_17380</name>
</gene>
<dbReference type="RefSeq" id="WP_379664017.1">
    <property type="nucleotide sequence ID" value="NZ_JBHUDG010000049.1"/>
</dbReference>
<keyword evidence="2" id="KW-0378">Hydrolase</keyword>
<evidence type="ECO:0000256" key="5">
    <source>
        <dbReference type="PROSITE-ProRule" id="PRU00552"/>
    </source>
</evidence>
<evidence type="ECO:0000256" key="1">
    <source>
        <dbReference type="ARBA" id="ARBA00022741"/>
    </source>
</evidence>
<dbReference type="InterPro" id="IPR027417">
    <property type="entry name" value="P-loop_NTPase"/>
</dbReference>
<dbReference type="InterPro" id="IPR014014">
    <property type="entry name" value="RNA_helicase_DEAD_Q_motif"/>
</dbReference>
<keyword evidence="3 9" id="KW-0347">Helicase</keyword>
<evidence type="ECO:0000256" key="2">
    <source>
        <dbReference type="ARBA" id="ARBA00022801"/>
    </source>
</evidence>
<evidence type="ECO:0000313" key="9">
    <source>
        <dbReference type="EMBL" id="MFD1631649.1"/>
    </source>
</evidence>
<dbReference type="GO" id="GO:0004386">
    <property type="term" value="F:helicase activity"/>
    <property type="evidence" value="ECO:0007669"/>
    <property type="project" value="UniProtKB-KW"/>
</dbReference>
<dbReference type="SMART" id="SM00487">
    <property type="entry name" value="DEXDc"/>
    <property type="match status" value="1"/>
</dbReference>
<name>A0ABW4IH15_9SPHI</name>